<reference evidence="1" key="1">
    <citation type="submission" date="2022-11" db="EMBL/GenBank/DDBJ databases">
        <title>Biodiversity and phylogenetic relationships of bacteria.</title>
        <authorList>
            <person name="Machado R.A.R."/>
            <person name="Bhat A."/>
            <person name="Loulou A."/>
            <person name="Kallel S."/>
        </authorList>
    </citation>
    <scope>NUCLEOTIDE SEQUENCE</scope>
    <source>
        <strain evidence="1">A-IN1</strain>
    </source>
</reference>
<dbReference type="RefSeq" id="WP_266129228.1">
    <property type="nucleotide sequence ID" value="NZ_JAPKMY010000001.1"/>
</dbReference>
<proteinExistence type="predicted"/>
<name>A0A9X3DRS8_9GAMM</name>
<organism evidence="1 2">
    <name type="scientific">Acinetobacter nematophilus</name>
    <dbReference type="NCBI Taxonomy" id="2994642"/>
    <lineage>
        <taxon>Bacteria</taxon>
        <taxon>Pseudomonadati</taxon>
        <taxon>Pseudomonadota</taxon>
        <taxon>Gammaproteobacteria</taxon>
        <taxon>Moraxellales</taxon>
        <taxon>Moraxellaceae</taxon>
        <taxon>Acinetobacter</taxon>
    </lineage>
</organism>
<keyword evidence="2" id="KW-1185">Reference proteome</keyword>
<dbReference type="EMBL" id="JAPKMY010000001">
    <property type="protein sequence ID" value="MCX5466786.1"/>
    <property type="molecule type" value="Genomic_DNA"/>
</dbReference>
<dbReference type="AlphaFoldDB" id="A0A9X3DRS8"/>
<gene>
    <name evidence="1" type="ORF">OSH00_03410</name>
</gene>
<dbReference type="Proteomes" id="UP001146019">
    <property type="component" value="Unassembled WGS sequence"/>
</dbReference>
<dbReference type="InterPro" id="IPR019658">
    <property type="entry name" value="DUF2515"/>
</dbReference>
<comment type="caution">
    <text evidence="1">The sequence shown here is derived from an EMBL/GenBank/DDBJ whole genome shotgun (WGS) entry which is preliminary data.</text>
</comment>
<protein>
    <submittedName>
        <fullName evidence="1">Uncharacterized protein</fullName>
    </submittedName>
</protein>
<evidence type="ECO:0000313" key="2">
    <source>
        <dbReference type="Proteomes" id="UP001146019"/>
    </source>
</evidence>
<accession>A0A9X3DRS8</accession>
<evidence type="ECO:0000313" key="1">
    <source>
        <dbReference type="EMBL" id="MCX5466786.1"/>
    </source>
</evidence>
<sequence length="324" mass="37274">MGNTSTTNQKQDSCTEVSLSCDHLWSMAQQFAYARLCNKKDGNKIVLSRIYNTRAKRIAATYARFYLETEVGGNPKLKGRYYWMALGAFASKTVACSLADTRVALIPTVSEGLGKGNFWLFMDVACWHWYWSNYPRSFNVCATKRDAEQCVPQVKAVLDKLPWADKALSEVERFKYNDNIKKGMLKVQEFEQNVSRTERPTIQFDHLMAVANHEQGNVLQPLIYEDKDFAKWVGRQRWPGVKQISPTLRLVFSHACSTDDSRLESVAPDDTILENFKSRMAWIEKAALQFHGLMQGTKQEIDKVYMEHELKTIASWVDHKDLFE</sequence>
<dbReference type="Pfam" id="PF10720">
    <property type="entry name" value="DUF2515"/>
    <property type="match status" value="2"/>
</dbReference>